<evidence type="ECO:0000313" key="3">
    <source>
        <dbReference type="EMBL" id="KAK6527734.1"/>
    </source>
</evidence>
<feature type="compositionally biased region" description="Low complexity" evidence="1">
    <location>
        <begin position="431"/>
        <end position="461"/>
    </location>
</feature>
<feature type="compositionally biased region" description="Pro residues" evidence="1">
    <location>
        <begin position="655"/>
        <end position="677"/>
    </location>
</feature>
<evidence type="ECO:0000313" key="4">
    <source>
        <dbReference type="Proteomes" id="UP001365542"/>
    </source>
</evidence>
<feature type="region of interest" description="Disordered" evidence="1">
    <location>
        <begin position="643"/>
        <end position="684"/>
    </location>
</feature>
<feature type="compositionally biased region" description="Gly residues" evidence="1">
    <location>
        <begin position="420"/>
        <end position="430"/>
    </location>
</feature>
<comment type="caution">
    <text evidence="3">The sequence shown here is derived from an EMBL/GenBank/DDBJ whole genome shotgun (WGS) entry which is preliminary data.</text>
</comment>
<keyword evidence="2" id="KW-0732">Signal</keyword>
<feature type="chain" id="PRO_5043373324" evidence="2">
    <location>
        <begin position="23"/>
        <end position="1205"/>
    </location>
</feature>
<feature type="signal peptide" evidence="2">
    <location>
        <begin position="1"/>
        <end position="22"/>
    </location>
</feature>
<feature type="compositionally biased region" description="Low complexity" evidence="1">
    <location>
        <begin position="355"/>
        <end position="368"/>
    </location>
</feature>
<accession>A0AAV9WW22</accession>
<evidence type="ECO:0000256" key="1">
    <source>
        <dbReference type="SAM" id="MobiDB-lite"/>
    </source>
</evidence>
<reference evidence="3 4" key="1">
    <citation type="submission" date="2019-10" db="EMBL/GenBank/DDBJ databases">
        <authorList>
            <person name="Palmer J.M."/>
        </authorList>
    </citation>
    <scope>NUCLEOTIDE SEQUENCE [LARGE SCALE GENOMIC DNA]</scope>
    <source>
        <strain evidence="3 4">TWF694</strain>
    </source>
</reference>
<feature type="compositionally biased region" description="Basic and acidic residues" evidence="1">
    <location>
        <begin position="1137"/>
        <end position="1168"/>
    </location>
</feature>
<keyword evidence="4" id="KW-1185">Reference proteome</keyword>
<feature type="compositionally biased region" description="Polar residues" evidence="1">
    <location>
        <begin position="463"/>
        <end position="472"/>
    </location>
</feature>
<organism evidence="3 4">
    <name type="scientific">Orbilia ellipsospora</name>
    <dbReference type="NCBI Taxonomy" id="2528407"/>
    <lineage>
        <taxon>Eukaryota</taxon>
        <taxon>Fungi</taxon>
        <taxon>Dikarya</taxon>
        <taxon>Ascomycota</taxon>
        <taxon>Pezizomycotina</taxon>
        <taxon>Orbiliomycetes</taxon>
        <taxon>Orbiliales</taxon>
        <taxon>Orbiliaceae</taxon>
        <taxon>Orbilia</taxon>
    </lineage>
</organism>
<sequence>MHLCLPHLAVLTAVFQIPTAQALSYAFIYLVTPYEQWTIDGGATQSTDRPQQCTRIPSLYGAPDASRIYSPLAGMVIRQDQASRPAQFVAFWSRWKCDWLPDIVIRWYPQPGTDQLVDFRQLQAWTASIHTESQMKQWLEDRYILSWAELDPIRVPDEFAQMAPGAMAVRSGKLPPHRKLKQQGDSTNYFIYNDAVKVRPNPYGPQLAADYSLLGTTRPRSTLIPMNSTSEYIARRAGDAPWARSFAYPNGLAPMVPQNRPANVQAPVNQVQAPVDQSQDPVNQVQAPVNQIQAPAHQAGVMEEEELLIPPEQDMIEIQGEKFNIGPMGDILLEFENGGDQAVVAQQEAIWKQIQAQRAQNNAPQNQVNPPPVQQQPQPQQSSSQRQGNPQQRPPQQSGFQPYLRPGFRPAPPTGPRPGSQGGSQPGPQGGSQPIRQVGFQPGSQGNFPPQGQGQFPPKGQRSFPSKPQTGSLAPRQRTYTHAPGIIPIPNNQAGPQWYFRDPSPPHSMLLHTPLTTERLQQDLGSVGLTPRQVLEVIYDRGPGFAIRFVRDRFAVPRLRYEVQNLSPERFELIRNEGRFENSHPSHIADVLTALRVSGIAMKAKVEHREEVFNDGMKPRNLERNKVLSLIIEIVARMTREGIKVTQDGQRGPTSPIPPFIEEPQPQPQSQPQPGPQPMQEEDRDSIPVAQPLNEDQMVAEVPPDELSEFATSLIANEEIPVQQANINVSANNNAQVQGEMEEELEVTDFNPASGGLQVEVEEAAINPAAGDMEEKASVSNSGDDSEILDIRVLEEIERLPSHEILENPNIIEEALDQAANPTEDQINAAPTNENQYVSQLDQAELNDVIRGFVNFVAEWRGEAPLEEHAPDEEPDLQVVDPVVAPAPAQRNSRQLASEFNLQLNSEPGRQPVRTRLKKFGDVIRESQDKIQNINAQLPQSVQDNPGIVPELERQPVRNPNIPPGIEVVQRTREDVMAGAQRQIDRILNSYHNRRDAWDARSIGASSLNPQRSQRESDSFVGQEAAVEISAGAQDLSELERVAGLNRLGMGLDASDIHSYFTPEGSPPRRGSGVEIENIGEEDIEDYNADKYRNIESNVWNGGGVPEGESPSVGSKGSDWDSDNPDSLNFYSKGKQKMSEEEREAKNAARREANRQAREEERRQREYLSNRNRIQRPAANTAREISRQIANGYRGNFKGKRGANQ</sequence>
<gene>
    <name evidence="3" type="ORF">TWF694_004714</name>
</gene>
<name>A0AAV9WW22_9PEZI</name>
<dbReference type="EMBL" id="JAVHJO010000015">
    <property type="protein sequence ID" value="KAK6527734.1"/>
    <property type="molecule type" value="Genomic_DNA"/>
</dbReference>
<feature type="region of interest" description="Disordered" evidence="1">
    <location>
        <begin position="355"/>
        <end position="476"/>
    </location>
</feature>
<dbReference type="AlphaFoldDB" id="A0AAV9WW22"/>
<feature type="compositionally biased region" description="Low complexity" evidence="1">
    <location>
        <begin position="375"/>
        <end position="399"/>
    </location>
</feature>
<proteinExistence type="predicted"/>
<evidence type="ECO:0000256" key="2">
    <source>
        <dbReference type="SAM" id="SignalP"/>
    </source>
</evidence>
<dbReference type="Proteomes" id="UP001365542">
    <property type="component" value="Unassembled WGS sequence"/>
</dbReference>
<protein>
    <submittedName>
        <fullName evidence="3">Uncharacterized protein</fullName>
    </submittedName>
</protein>
<feature type="region of interest" description="Disordered" evidence="1">
    <location>
        <begin position="1098"/>
        <end position="1205"/>
    </location>
</feature>